<keyword evidence="7 16" id="KW-0963">Cytoplasm</keyword>
<evidence type="ECO:0000256" key="11">
    <source>
        <dbReference type="ARBA" id="ARBA00022840"/>
    </source>
</evidence>
<protein>
    <recommendedName>
        <fullName evidence="15 16">Type III pantothenate kinase</fullName>
        <ecNumber evidence="6 16">2.7.1.33</ecNumber>
    </recommendedName>
    <alternativeName>
        <fullName evidence="16">PanK-III</fullName>
    </alternativeName>
    <alternativeName>
        <fullName evidence="16">Pantothenic acid kinase</fullName>
    </alternativeName>
</protein>
<dbReference type="InterPro" id="IPR043129">
    <property type="entry name" value="ATPase_NBD"/>
</dbReference>
<dbReference type="PANTHER" id="PTHR34265:SF1">
    <property type="entry name" value="TYPE III PANTOTHENATE KINASE"/>
    <property type="match status" value="1"/>
</dbReference>
<evidence type="ECO:0000256" key="8">
    <source>
        <dbReference type="ARBA" id="ARBA00022679"/>
    </source>
</evidence>
<dbReference type="Gene3D" id="3.30.420.40">
    <property type="match status" value="2"/>
</dbReference>
<comment type="cofactor">
    <cofactor evidence="2">
        <name>K(+)</name>
        <dbReference type="ChEBI" id="CHEBI:29103"/>
    </cofactor>
</comment>
<evidence type="ECO:0000313" key="17">
    <source>
        <dbReference type="EMBL" id="BBL34692.1"/>
    </source>
</evidence>
<dbReference type="NCBIfam" id="TIGR00671">
    <property type="entry name" value="baf"/>
    <property type="match status" value="1"/>
</dbReference>
<evidence type="ECO:0000256" key="14">
    <source>
        <dbReference type="ARBA" id="ARBA00038036"/>
    </source>
</evidence>
<organism evidence="17 18">
    <name type="scientific">Nitrosomonas stercoris</name>
    <dbReference type="NCBI Taxonomy" id="1444684"/>
    <lineage>
        <taxon>Bacteria</taxon>
        <taxon>Pseudomonadati</taxon>
        <taxon>Pseudomonadota</taxon>
        <taxon>Betaproteobacteria</taxon>
        <taxon>Nitrosomonadales</taxon>
        <taxon>Nitrosomonadaceae</taxon>
        <taxon>Nitrosomonas</taxon>
    </lineage>
</organism>
<dbReference type="GO" id="GO:0046872">
    <property type="term" value="F:metal ion binding"/>
    <property type="evidence" value="ECO:0007669"/>
    <property type="project" value="UniProtKB-KW"/>
</dbReference>
<comment type="subcellular location">
    <subcellularLocation>
        <location evidence="3 16">Cytoplasm</location>
    </subcellularLocation>
</comment>
<evidence type="ECO:0000256" key="1">
    <source>
        <dbReference type="ARBA" id="ARBA00001206"/>
    </source>
</evidence>
<keyword evidence="12 16" id="KW-0630">Potassium</keyword>
<dbReference type="Proteomes" id="UP000316473">
    <property type="component" value="Chromosome"/>
</dbReference>
<dbReference type="GO" id="GO:0005524">
    <property type="term" value="F:ATP binding"/>
    <property type="evidence" value="ECO:0007669"/>
    <property type="project" value="UniProtKB-UniRule"/>
</dbReference>
<evidence type="ECO:0000256" key="16">
    <source>
        <dbReference type="HAMAP-Rule" id="MF_01274"/>
    </source>
</evidence>
<keyword evidence="10 16" id="KW-0418">Kinase</keyword>
<comment type="subunit">
    <text evidence="5 16">Homodimer.</text>
</comment>
<comment type="catalytic activity">
    <reaction evidence="1 16">
        <text>(R)-pantothenate + ATP = (R)-4'-phosphopantothenate + ADP + H(+)</text>
        <dbReference type="Rhea" id="RHEA:16373"/>
        <dbReference type="ChEBI" id="CHEBI:10986"/>
        <dbReference type="ChEBI" id="CHEBI:15378"/>
        <dbReference type="ChEBI" id="CHEBI:29032"/>
        <dbReference type="ChEBI" id="CHEBI:30616"/>
        <dbReference type="ChEBI" id="CHEBI:456216"/>
        <dbReference type="EC" id="2.7.1.33"/>
    </reaction>
</comment>
<dbReference type="GO" id="GO:0004594">
    <property type="term" value="F:pantothenate kinase activity"/>
    <property type="evidence" value="ECO:0007669"/>
    <property type="project" value="UniProtKB-UniRule"/>
</dbReference>
<dbReference type="UniPathway" id="UPA00241">
    <property type="reaction ID" value="UER00352"/>
</dbReference>
<dbReference type="AlphaFoldDB" id="A0A4Y1YKL1"/>
<keyword evidence="16" id="KW-0479">Metal-binding</keyword>
<keyword evidence="9 16" id="KW-0547">Nucleotide-binding</keyword>
<dbReference type="SUPFAM" id="SSF53067">
    <property type="entry name" value="Actin-like ATPase domain"/>
    <property type="match status" value="2"/>
</dbReference>
<proteinExistence type="inferred from homology"/>
<feature type="active site" description="Proton acceptor" evidence="16">
    <location>
        <position position="103"/>
    </location>
</feature>
<feature type="binding site" evidence="16">
    <location>
        <begin position="101"/>
        <end position="104"/>
    </location>
    <ligand>
        <name>substrate</name>
    </ligand>
</feature>
<dbReference type="EMBL" id="AP019755">
    <property type="protein sequence ID" value="BBL34692.1"/>
    <property type="molecule type" value="Genomic_DNA"/>
</dbReference>
<accession>A0A4Y1YKL1</accession>
<comment type="pathway">
    <text evidence="4 16">Cofactor biosynthesis; coenzyme A biosynthesis; CoA from (R)-pantothenate: step 1/5.</text>
</comment>
<evidence type="ECO:0000256" key="15">
    <source>
        <dbReference type="ARBA" id="ARBA00040883"/>
    </source>
</evidence>
<evidence type="ECO:0000313" key="18">
    <source>
        <dbReference type="Proteomes" id="UP000316473"/>
    </source>
</evidence>
<dbReference type="PANTHER" id="PTHR34265">
    <property type="entry name" value="TYPE III PANTOTHENATE KINASE"/>
    <property type="match status" value="1"/>
</dbReference>
<keyword evidence="11 16" id="KW-0067">ATP-binding</keyword>
<name>A0A4Y1YKL1_9PROT</name>
<gene>
    <name evidence="16" type="primary">coaX</name>
    <name evidence="17" type="ORF">Nstercoris_00934</name>
</gene>
<comment type="similarity">
    <text evidence="14 16">Belongs to the type III pantothenate kinase family.</text>
</comment>
<evidence type="ECO:0000256" key="6">
    <source>
        <dbReference type="ARBA" id="ARBA00012102"/>
    </source>
</evidence>
<keyword evidence="8 16" id="KW-0808">Transferase</keyword>
<dbReference type="CDD" id="cd24015">
    <property type="entry name" value="ASKHA_NBD_PanK-III"/>
    <property type="match status" value="1"/>
</dbReference>
<comment type="function">
    <text evidence="16">Catalyzes the phosphorylation of pantothenate (Pan), the first step in CoA biosynthesis.</text>
</comment>
<evidence type="ECO:0000256" key="13">
    <source>
        <dbReference type="ARBA" id="ARBA00022993"/>
    </source>
</evidence>
<feature type="binding site" evidence="16">
    <location>
        <begin position="10"/>
        <end position="17"/>
    </location>
    <ligand>
        <name>ATP</name>
        <dbReference type="ChEBI" id="CHEBI:30616"/>
    </ligand>
</feature>
<keyword evidence="18" id="KW-1185">Reference proteome</keyword>
<evidence type="ECO:0000256" key="7">
    <source>
        <dbReference type="ARBA" id="ARBA00022490"/>
    </source>
</evidence>
<keyword evidence="13 16" id="KW-0173">Coenzyme A biosynthesis</keyword>
<evidence type="ECO:0000256" key="5">
    <source>
        <dbReference type="ARBA" id="ARBA00011738"/>
    </source>
</evidence>
<evidence type="ECO:0000256" key="12">
    <source>
        <dbReference type="ARBA" id="ARBA00022958"/>
    </source>
</evidence>
<comment type="cofactor">
    <cofactor evidence="16">
        <name>NH4(+)</name>
        <dbReference type="ChEBI" id="CHEBI:28938"/>
    </cofactor>
    <cofactor evidence="16">
        <name>K(+)</name>
        <dbReference type="ChEBI" id="CHEBI:29103"/>
    </cofactor>
    <text evidence="16">A monovalent cation. Ammonium or potassium.</text>
</comment>
<dbReference type="EC" id="2.7.1.33" evidence="6 16"/>
<dbReference type="Pfam" id="PF03309">
    <property type="entry name" value="Pan_kinase"/>
    <property type="match status" value="1"/>
</dbReference>
<dbReference type="HAMAP" id="MF_01274">
    <property type="entry name" value="Pantothen_kinase_3"/>
    <property type="match status" value="1"/>
</dbReference>
<feature type="binding site" evidence="16">
    <location>
        <position position="123"/>
    </location>
    <ligand>
        <name>K(+)</name>
        <dbReference type="ChEBI" id="CHEBI:29103"/>
    </ligand>
</feature>
<evidence type="ECO:0000256" key="2">
    <source>
        <dbReference type="ARBA" id="ARBA00001958"/>
    </source>
</evidence>
<feature type="binding site" evidence="16">
    <location>
        <position position="179"/>
    </location>
    <ligand>
        <name>substrate</name>
    </ligand>
</feature>
<evidence type="ECO:0000256" key="4">
    <source>
        <dbReference type="ARBA" id="ARBA00005225"/>
    </source>
</evidence>
<dbReference type="GO" id="GO:0005737">
    <property type="term" value="C:cytoplasm"/>
    <property type="evidence" value="ECO:0007669"/>
    <property type="project" value="UniProtKB-SubCell"/>
</dbReference>
<feature type="binding site" evidence="16">
    <location>
        <position position="126"/>
    </location>
    <ligand>
        <name>ATP</name>
        <dbReference type="ChEBI" id="CHEBI:30616"/>
    </ligand>
</feature>
<dbReference type="KEGG" id="nst:Nstercoris_00934"/>
<dbReference type="InterPro" id="IPR004619">
    <property type="entry name" value="Type_III_PanK"/>
</dbReference>
<feature type="binding site" evidence="16">
    <location>
        <position position="94"/>
    </location>
    <ligand>
        <name>substrate</name>
    </ligand>
</feature>
<evidence type="ECO:0000256" key="9">
    <source>
        <dbReference type="ARBA" id="ARBA00022741"/>
    </source>
</evidence>
<evidence type="ECO:0000256" key="10">
    <source>
        <dbReference type="ARBA" id="ARBA00022777"/>
    </source>
</evidence>
<reference evidence="17 18" key="1">
    <citation type="submission" date="2019-06" db="EMBL/GenBank/DDBJ databases">
        <title>Nitrosomonas stercoris KYUHI-S whole genome shotgun sequence.</title>
        <authorList>
            <person name="Nakagawa T."/>
            <person name="Tsuchiya Y."/>
            <person name="Takahashi R."/>
        </authorList>
    </citation>
    <scope>NUCLEOTIDE SEQUENCE [LARGE SCALE GENOMIC DNA]</scope>
    <source>
        <strain evidence="17 18">KYUHI-S</strain>
    </source>
</reference>
<dbReference type="GO" id="GO:0015937">
    <property type="term" value="P:coenzyme A biosynthetic process"/>
    <property type="evidence" value="ECO:0007669"/>
    <property type="project" value="UniProtKB-UniRule"/>
</dbReference>
<evidence type="ECO:0000256" key="3">
    <source>
        <dbReference type="ARBA" id="ARBA00004496"/>
    </source>
</evidence>
<sequence length="260" mass="28456">MSTALLLAIDSGNTAIKWGLHDGERWITLGRVLQNERQVLQQVWHTLPLPESVIIANVAGKQAADDLTELLKQWPVQPHWVTANNQQCGVINNYTEPTQLGSDRWAALIAAWYRLHAPCLVVDVGTAMTVDALSASGYFLGGIILPGPYLVQQSLIKHTDKLAQSQSVMGCYQDFPVNTNDALYSGTIQALCGALQRMHHLLAFHSEQEKVPAAIEIIMTGGGAALLDQFVTAPHRIVEHLVLEGLVIIAQTSRLESNQK</sequence>